<dbReference type="PROSITE" id="PS50043">
    <property type="entry name" value="HTH_LUXR_2"/>
    <property type="match status" value="1"/>
</dbReference>
<name>A0A2W1MXT5_9FLAO</name>
<feature type="domain" description="Response regulatory" evidence="7">
    <location>
        <begin position="6"/>
        <end position="124"/>
    </location>
</feature>
<dbReference type="RefSeq" id="WP_111063033.1">
    <property type="nucleotide sequence ID" value="NZ_JBHUCU010000032.1"/>
</dbReference>
<dbReference type="SMART" id="SM00448">
    <property type="entry name" value="REC"/>
    <property type="match status" value="1"/>
</dbReference>
<feature type="domain" description="HTH luxR-type" evidence="6">
    <location>
        <begin position="148"/>
        <end position="213"/>
    </location>
</feature>
<dbReference type="InterPro" id="IPR001789">
    <property type="entry name" value="Sig_transdc_resp-reg_receiver"/>
</dbReference>
<evidence type="ECO:0000256" key="4">
    <source>
        <dbReference type="ARBA" id="ARBA00023163"/>
    </source>
</evidence>
<dbReference type="Pfam" id="PF00072">
    <property type="entry name" value="Response_reg"/>
    <property type="match status" value="1"/>
</dbReference>
<dbReference type="OrthoDB" id="9797341at2"/>
<keyword evidence="1 5" id="KW-0597">Phosphoprotein</keyword>
<reference evidence="8 9" key="1">
    <citation type="submission" date="2018-06" db="EMBL/GenBank/DDBJ databases">
        <title>The draft genome sequence of Crocinitomix sp. SM1701.</title>
        <authorList>
            <person name="Zhang X."/>
        </authorList>
    </citation>
    <scope>NUCLEOTIDE SEQUENCE [LARGE SCALE GENOMIC DNA]</scope>
    <source>
        <strain evidence="8 9">SM1701</strain>
    </source>
</reference>
<evidence type="ECO:0000256" key="5">
    <source>
        <dbReference type="PROSITE-ProRule" id="PRU00169"/>
    </source>
</evidence>
<dbReference type="GO" id="GO:0006355">
    <property type="term" value="P:regulation of DNA-templated transcription"/>
    <property type="evidence" value="ECO:0007669"/>
    <property type="project" value="InterPro"/>
</dbReference>
<dbReference type="GO" id="GO:0003677">
    <property type="term" value="F:DNA binding"/>
    <property type="evidence" value="ECO:0007669"/>
    <property type="project" value="UniProtKB-KW"/>
</dbReference>
<dbReference type="AlphaFoldDB" id="A0A2W1MXT5"/>
<comment type="caution">
    <text evidence="8">The sequence shown here is derived from an EMBL/GenBank/DDBJ whole genome shotgun (WGS) entry which is preliminary data.</text>
</comment>
<dbReference type="InterPro" id="IPR058245">
    <property type="entry name" value="NreC/VraR/RcsB-like_REC"/>
</dbReference>
<keyword evidence="3 8" id="KW-0238">DNA-binding</keyword>
<dbReference type="SUPFAM" id="SSF46894">
    <property type="entry name" value="C-terminal effector domain of the bipartite response regulators"/>
    <property type="match status" value="1"/>
</dbReference>
<organism evidence="8 9">
    <name type="scientific">Putridiphycobacter roseus</name>
    <dbReference type="NCBI Taxonomy" id="2219161"/>
    <lineage>
        <taxon>Bacteria</taxon>
        <taxon>Pseudomonadati</taxon>
        <taxon>Bacteroidota</taxon>
        <taxon>Flavobacteriia</taxon>
        <taxon>Flavobacteriales</taxon>
        <taxon>Crocinitomicaceae</taxon>
        <taxon>Putridiphycobacter</taxon>
    </lineage>
</organism>
<dbReference type="EMBL" id="QKSB01000005">
    <property type="protein sequence ID" value="PZE16969.1"/>
    <property type="molecule type" value="Genomic_DNA"/>
</dbReference>
<gene>
    <name evidence="8" type="ORF">DNU06_09465</name>
</gene>
<dbReference type="InterPro" id="IPR011006">
    <property type="entry name" value="CheY-like_superfamily"/>
</dbReference>
<keyword evidence="4" id="KW-0804">Transcription</keyword>
<keyword evidence="2" id="KW-0805">Transcription regulation</keyword>
<dbReference type="Gene3D" id="3.40.50.2300">
    <property type="match status" value="1"/>
</dbReference>
<evidence type="ECO:0000256" key="3">
    <source>
        <dbReference type="ARBA" id="ARBA00023125"/>
    </source>
</evidence>
<evidence type="ECO:0000256" key="2">
    <source>
        <dbReference type="ARBA" id="ARBA00023015"/>
    </source>
</evidence>
<dbReference type="SUPFAM" id="SSF52172">
    <property type="entry name" value="CheY-like"/>
    <property type="match status" value="1"/>
</dbReference>
<sequence length="217" mass="24508">MNPKIKIAVVDDHQLFRGGLVKLIHSLSDDFQVSLEAKDGLDFLSILSENDLPQLAMIDINMPRLDGFGTVEKLKKLHPEMLILILTMNDDEQSLIRMLKLGVNGYIGKDIDPDELKIAIDQLLKTGHYYNDQMTQNLIHSIQSPDSGYNRNDLLNEQEIKFIALACSEHTYTQIADLMCLSPKTIDGYRASVFEKLEVKSRVGLAIYAIKTGIYKL</sequence>
<dbReference type="InterPro" id="IPR016032">
    <property type="entry name" value="Sig_transdc_resp-reg_C-effctor"/>
</dbReference>
<dbReference type="CDD" id="cd17535">
    <property type="entry name" value="REC_NarL-like"/>
    <property type="match status" value="1"/>
</dbReference>
<dbReference type="PROSITE" id="PS50110">
    <property type="entry name" value="RESPONSE_REGULATORY"/>
    <property type="match status" value="1"/>
</dbReference>
<dbReference type="PANTHER" id="PTHR43214">
    <property type="entry name" value="TWO-COMPONENT RESPONSE REGULATOR"/>
    <property type="match status" value="1"/>
</dbReference>
<dbReference type="InterPro" id="IPR039420">
    <property type="entry name" value="WalR-like"/>
</dbReference>
<evidence type="ECO:0000256" key="1">
    <source>
        <dbReference type="ARBA" id="ARBA00022553"/>
    </source>
</evidence>
<evidence type="ECO:0000313" key="9">
    <source>
        <dbReference type="Proteomes" id="UP000249248"/>
    </source>
</evidence>
<dbReference type="SMART" id="SM00421">
    <property type="entry name" value="HTH_LUXR"/>
    <property type="match status" value="1"/>
</dbReference>
<evidence type="ECO:0000259" key="7">
    <source>
        <dbReference type="PROSITE" id="PS50110"/>
    </source>
</evidence>
<dbReference type="Pfam" id="PF00196">
    <property type="entry name" value="GerE"/>
    <property type="match status" value="1"/>
</dbReference>
<protein>
    <submittedName>
        <fullName evidence="8">DNA-binding response regulator</fullName>
    </submittedName>
</protein>
<dbReference type="PANTHER" id="PTHR43214:SF41">
    <property type="entry name" value="NITRATE_NITRITE RESPONSE REGULATOR PROTEIN NARP"/>
    <property type="match status" value="1"/>
</dbReference>
<dbReference type="Proteomes" id="UP000249248">
    <property type="component" value="Unassembled WGS sequence"/>
</dbReference>
<evidence type="ECO:0000259" key="6">
    <source>
        <dbReference type="PROSITE" id="PS50043"/>
    </source>
</evidence>
<evidence type="ECO:0000313" key="8">
    <source>
        <dbReference type="EMBL" id="PZE16969.1"/>
    </source>
</evidence>
<proteinExistence type="predicted"/>
<dbReference type="InterPro" id="IPR000792">
    <property type="entry name" value="Tscrpt_reg_LuxR_C"/>
</dbReference>
<keyword evidence="9" id="KW-1185">Reference proteome</keyword>
<dbReference type="GO" id="GO:0000160">
    <property type="term" value="P:phosphorelay signal transduction system"/>
    <property type="evidence" value="ECO:0007669"/>
    <property type="project" value="InterPro"/>
</dbReference>
<accession>A0A2W1MXT5</accession>
<feature type="modified residue" description="4-aspartylphosphate" evidence="5">
    <location>
        <position position="59"/>
    </location>
</feature>